<reference evidence="3" key="1">
    <citation type="submission" date="2021-03" db="EMBL/GenBank/DDBJ databases">
        <authorList>
            <person name="Tagirdzhanova G."/>
        </authorList>
    </citation>
    <scope>NUCLEOTIDE SEQUENCE</scope>
</reference>
<feature type="region of interest" description="Disordered" evidence="1">
    <location>
        <begin position="1"/>
        <end position="22"/>
    </location>
</feature>
<feature type="domain" description="DUF3669" evidence="2">
    <location>
        <begin position="301"/>
        <end position="362"/>
    </location>
</feature>
<dbReference type="AlphaFoldDB" id="A0A8H3FZG1"/>
<dbReference type="EMBL" id="CAJPDS010000070">
    <property type="protein sequence ID" value="CAF9933843.1"/>
    <property type="molecule type" value="Genomic_DNA"/>
</dbReference>
<sequence length="399" mass="45242">MVSISPRNGRGSSETSNSTTLSDPVELLKRTLSVKPVMSTTSSKASRMQRASVAPDRENFRTIGLGSCGSVFEVPGTELAYKKGSIESEIWKDFCLTNKVHIAGTTARHMLQNIFPELMIPRTPRCHNYHPADDEAFWSAKTVQRFPPGHRTRKPLFAVDRILPLPQKSREALIDLFFDQSPATQQEARDDVENKDCLVRTYLGERESEEQVEMVYNSLRNFPLRLNMMEDLGLEIMAIANEIAVGLAIMHWQAKVDAMDVEFVLGSAVTWDDDQPVLFHDLSAAPHTVRAISFKRRTVHLWMFDFDKASEVNFTIDDVNGKLVPAFLGNDPYYPMPHIDRDLWDSFSGTYIKASEAILRNNKADESVMGLPKRFLDEVVRRAEENKAWDEEDNVVFAV</sequence>
<feature type="compositionally biased region" description="Polar residues" evidence="1">
    <location>
        <begin position="10"/>
        <end position="22"/>
    </location>
</feature>
<evidence type="ECO:0000313" key="4">
    <source>
        <dbReference type="Proteomes" id="UP000664521"/>
    </source>
</evidence>
<gene>
    <name evidence="3" type="ORF">HETSPECPRED_009020</name>
</gene>
<protein>
    <recommendedName>
        <fullName evidence="2">DUF3669 domain-containing protein</fullName>
    </recommendedName>
</protein>
<keyword evidence="4" id="KW-1185">Reference proteome</keyword>
<evidence type="ECO:0000259" key="2">
    <source>
        <dbReference type="Pfam" id="PF12417"/>
    </source>
</evidence>
<proteinExistence type="predicted"/>
<accession>A0A8H3FZG1</accession>
<dbReference type="PANTHER" id="PTHR40780">
    <property type="entry name" value="DUF3669 DOMAIN-CONTAINING PROTEIN"/>
    <property type="match status" value="1"/>
</dbReference>
<evidence type="ECO:0000313" key="3">
    <source>
        <dbReference type="EMBL" id="CAF9933843.1"/>
    </source>
</evidence>
<comment type="caution">
    <text evidence="3">The sequence shown here is derived from an EMBL/GenBank/DDBJ whole genome shotgun (WGS) entry which is preliminary data.</text>
</comment>
<evidence type="ECO:0000256" key="1">
    <source>
        <dbReference type="SAM" id="MobiDB-lite"/>
    </source>
</evidence>
<dbReference type="OrthoDB" id="2993351at2759"/>
<name>A0A8H3FZG1_9LECA</name>
<dbReference type="Pfam" id="PF12417">
    <property type="entry name" value="DUF3669"/>
    <property type="match status" value="1"/>
</dbReference>
<dbReference type="PANTHER" id="PTHR40780:SF2">
    <property type="entry name" value="DUF3669 DOMAIN-CONTAINING PROTEIN"/>
    <property type="match status" value="1"/>
</dbReference>
<organism evidence="3 4">
    <name type="scientific">Heterodermia speciosa</name>
    <dbReference type="NCBI Taxonomy" id="116794"/>
    <lineage>
        <taxon>Eukaryota</taxon>
        <taxon>Fungi</taxon>
        <taxon>Dikarya</taxon>
        <taxon>Ascomycota</taxon>
        <taxon>Pezizomycotina</taxon>
        <taxon>Lecanoromycetes</taxon>
        <taxon>OSLEUM clade</taxon>
        <taxon>Lecanoromycetidae</taxon>
        <taxon>Caliciales</taxon>
        <taxon>Physciaceae</taxon>
        <taxon>Heterodermia</taxon>
    </lineage>
</organism>
<dbReference type="Proteomes" id="UP000664521">
    <property type="component" value="Unassembled WGS sequence"/>
</dbReference>
<dbReference type="InterPro" id="IPR022137">
    <property type="entry name" value="Znf_prot_DUF3669"/>
</dbReference>